<dbReference type="GO" id="GO:0003700">
    <property type="term" value="F:DNA-binding transcription factor activity"/>
    <property type="evidence" value="ECO:0007669"/>
    <property type="project" value="TreeGrafter"/>
</dbReference>
<gene>
    <name evidence="6" type="ORF">LEUCIP111803_00553</name>
</gene>
<dbReference type="PANTHER" id="PTHR30055:SF148">
    <property type="entry name" value="TETR-FAMILY TRANSCRIPTIONAL REGULATOR"/>
    <property type="match status" value="1"/>
</dbReference>
<evidence type="ECO:0000259" key="5">
    <source>
        <dbReference type="PROSITE" id="PS50977"/>
    </source>
</evidence>
<keyword evidence="7" id="KW-1185">Reference proteome</keyword>
<evidence type="ECO:0000256" key="1">
    <source>
        <dbReference type="ARBA" id="ARBA00023015"/>
    </source>
</evidence>
<dbReference type="PANTHER" id="PTHR30055">
    <property type="entry name" value="HTH-TYPE TRANSCRIPTIONAL REGULATOR RUTR"/>
    <property type="match status" value="1"/>
</dbReference>
<dbReference type="PROSITE" id="PS50977">
    <property type="entry name" value="HTH_TETR_2"/>
    <property type="match status" value="1"/>
</dbReference>
<dbReference type="Proteomes" id="UP000693892">
    <property type="component" value="Unassembled WGS sequence"/>
</dbReference>
<feature type="domain" description="HTH tetR-type" evidence="5">
    <location>
        <begin position="1"/>
        <end position="39"/>
    </location>
</feature>
<reference evidence="6" key="1">
    <citation type="submission" date="2021-06" db="EMBL/GenBank/DDBJ databases">
        <authorList>
            <person name="Criscuolo A."/>
        </authorList>
    </citation>
    <scope>NUCLEOTIDE SEQUENCE</scope>
    <source>
        <strain evidence="6">CIP111803</strain>
    </source>
</reference>
<dbReference type="InterPro" id="IPR050109">
    <property type="entry name" value="HTH-type_TetR-like_transc_reg"/>
</dbReference>
<keyword evidence="1" id="KW-0805">Transcription regulation</keyword>
<dbReference type="Pfam" id="PF00440">
    <property type="entry name" value="TetR_N"/>
    <property type="match status" value="1"/>
</dbReference>
<keyword evidence="2 4" id="KW-0238">DNA-binding</keyword>
<dbReference type="InterPro" id="IPR001647">
    <property type="entry name" value="HTH_TetR"/>
</dbReference>
<dbReference type="Pfam" id="PF16859">
    <property type="entry name" value="TetR_C_11"/>
    <property type="match status" value="1"/>
</dbReference>
<accession>A0A916NV30</accession>
<sequence length="161" mass="17696">MTMSAVAARAGAGKATVYRRWDSKAELVIDAVAVAVDAEEILRNLPDGGSLVDDLHALRKLGLNDQRMWQALVGLSAELQKNPELGAAIHERLVDPRVRVIHGLLERARIRGELRRNDMDIELLAQIPAAMVAYRILVLGKPIDTDFLVSTCEEVLLPLVT</sequence>
<evidence type="ECO:0000313" key="6">
    <source>
        <dbReference type="EMBL" id="CAG7602401.1"/>
    </source>
</evidence>
<keyword evidence="3" id="KW-0804">Transcription</keyword>
<organism evidence="6 7">
    <name type="scientific">Leucobacter soli</name>
    <dbReference type="NCBI Taxonomy" id="2812850"/>
    <lineage>
        <taxon>Bacteria</taxon>
        <taxon>Bacillati</taxon>
        <taxon>Actinomycetota</taxon>
        <taxon>Actinomycetes</taxon>
        <taxon>Micrococcales</taxon>
        <taxon>Microbacteriaceae</taxon>
        <taxon>Leucobacter</taxon>
    </lineage>
</organism>
<evidence type="ECO:0000313" key="7">
    <source>
        <dbReference type="Proteomes" id="UP000693892"/>
    </source>
</evidence>
<proteinExistence type="predicted"/>
<dbReference type="GO" id="GO:0000976">
    <property type="term" value="F:transcription cis-regulatory region binding"/>
    <property type="evidence" value="ECO:0007669"/>
    <property type="project" value="TreeGrafter"/>
</dbReference>
<name>A0A916NV30_9MICO</name>
<dbReference type="InterPro" id="IPR011075">
    <property type="entry name" value="TetR_C"/>
</dbReference>
<feature type="DNA-binding region" description="H-T-H motif" evidence="4">
    <location>
        <begin position="2"/>
        <end position="21"/>
    </location>
</feature>
<comment type="caution">
    <text evidence="6">The sequence shown here is derived from an EMBL/GenBank/DDBJ whole genome shotgun (WGS) entry which is preliminary data.</text>
</comment>
<protein>
    <submittedName>
        <fullName evidence="6">HTH-type transcriptional regulator</fullName>
    </submittedName>
</protein>
<dbReference type="EMBL" id="CAJVAP010000005">
    <property type="protein sequence ID" value="CAG7602401.1"/>
    <property type="molecule type" value="Genomic_DNA"/>
</dbReference>
<evidence type="ECO:0000256" key="3">
    <source>
        <dbReference type="ARBA" id="ARBA00023163"/>
    </source>
</evidence>
<evidence type="ECO:0000256" key="2">
    <source>
        <dbReference type="ARBA" id="ARBA00023125"/>
    </source>
</evidence>
<dbReference type="AlphaFoldDB" id="A0A916NV30"/>
<evidence type="ECO:0000256" key="4">
    <source>
        <dbReference type="PROSITE-ProRule" id="PRU00335"/>
    </source>
</evidence>